<comment type="caution">
    <text evidence="1">The sequence shown here is derived from an EMBL/GenBank/DDBJ whole genome shotgun (WGS) entry which is preliminary data.</text>
</comment>
<dbReference type="EMBL" id="AEYY01000041">
    <property type="protein sequence ID" value="EHC02114.1"/>
    <property type="molecule type" value="Genomic_DNA"/>
</dbReference>
<reference evidence="1 2" key="1">
    <citation type="submission" date="2011-03" db="EMBL/GenBank/DDBJ databases">
        <title>Deep-sequencing identification of multiple resistance mechanism for the high antibiotic-resistance strain Streptococcus suis R61.</title>
        <authorList>
            <person name="Hu P."/>
            <person name="Yang M."/>
            <person name="Jin M."/>
            <person name="Xiao J."/>
        </authorList>
    </citation>
    <scope>NUCLEOTIDE SEQUENCE [LARGE SCALE GENOMIC DNA]</scope>
    <source>
        <strain evidence="1 2">R61</strain>
    </source>
</reference>
<protein>
    <submittedName>
        <fullName evidence="1">Uncharacterized protein</fullName>
    </submittedName>
</protein>
<name>A0AA87K369_STRSU</name>
<accession>A0AA87K369</accession>
<proteinExistence type="predicted"/>
<organism evidence="1 2">
    <name type="scientific">Streptococcus suis R61</name>
    <dbReference type="NCBI Taxonomy" id="996306"/>
    <lineage>
        <taxon>Bacteria</taxon>
        <taxon>Bacillati</taxon>
        <taxon>Bacillota</taxon>
        <taxon>Bacilli</taxon>
        <taxon>Lactobacillales</taxon>
        <taxon>Streptococcaceae</taxon>
        <taxon>Streptococcus</taxon>
    </lineage>
</organism>
<dbReference type="Proteomes" id="UP000004014">
    <property type="component" value="Unassembled WGS sequence"/>
</dbReference>
<sequence>MKKKSILDNFLQSFFFMLKIKNSQKRRNINISKSFIT</sequence>
<evidence type="ECO:0000313" key="1">
    <source>
        <dbReference type="EMBL" id="EHC02114.1"/>
    </source>
</evidence>
<dbReference type="AlphaFoldDB" id="A0AA87K369"/>
<evidence type="ECO:0000313" key="2">
    <source>
        <dbReference type="Proteomes" id="UP000004014"/>
    </source>
</evidence>
<gene>
    <name evidence="1" type="ORF">SSUR61_1528</name>
</gene>